<evidence type="ECO:0000256" key="2">
    <source>
        <dbReference type="ARBA" id="ARBA00010441"/>
    </source>
</evidence>
<evidence type="ECO:0000313" key="7">
    <source>
        <dbReference type="EMBL" id="MFH4981556.1"/>
    </source>
</evidence>
<dbReference type="PANTHER" id="PTHR10414:SF71">
    <property type="entry name" value="FI05338P"/>
    <property type="match status" value="1"/>
</dbReference>
<dbReference type="Pfam" id="PF01066">
    <property type="entry name" value="CDP-OH_P_transf"/>
    <property type="match status" value="1"/>
</dbReference>
<proteinExistence type="inferred from homology"/>
<keyword evidence="3 5" id="KW-0808">Transferase</keyword>
<dbReference type="InterPro" id="IPR048254">
    <property type="entry name" value="CDP_ALCOHOL_P_TRANSF_CS"/>
</dbReference>
<protein>
    <submittedName>
        <fullName evidence="7">Uncharacterized protein</fullName>
    </submittedName>
</protein>
<dbReference type="Proteomes" id="UP001608902">
    <property type="component" value="Unassembled WGS sequence"/>
</dbReference>
<dbReference type="InterPro" id="IPR043130">
    <property type="entry name" value="CDP-OH_PTrfase_TM_dom"/>
</dbReference>
<gene>
    <name evidence="7" type="ORF">AB6A40_008265</name>
</gene>
<evidence type="ECO:0000256" key="6">
    <source>
        <dbReference type="SAM" id="Phobius"/>
    </source>
</evidence>
<feature type="transmembrane region" description="Helical" evidence="6">
    <location>
        <begin position="54"/>
        <end position="72"/>
    </location>
</feature>
<comment type="subcellular location">
    <subcellularLocation>
        <location evidence="1">Membrane</location>
    </subcellularLocation>
</comment>
<sequence>MGLFDTKYCTEEQLNRLGKYKYKLVMSCPFDTIIGEPIYDWSLQWVPIWMAPNVLTILGFLAAFIRLLILSYYDYTHEANSYVGSPYAIPNWFWLFASFSAVLTAIFDGVDGKQARRIGAAGHVGEILDHTLDELSNLSLISTLFAIFGRGEYGISPFRLLLILVCTNFAFIGSQWEKFNTGVFFVSWSYDFANYTFINANHALLRRRTEDITCNSF</sequence>
<dbReference type="PROSITE" id="PS00379">
    <property type="entry name" value="CDP_ALCOHOL_P_TRANSF"/>
    <property type="match status" value="1"/>
</dbReference>
<dbReference type="GO" id="GO:0008610">
    <property type="term" value="P:lipid biosynthetic process"/>
    <property type="evidence" value="ECO:0007669"/>
    <property type="project" value="UniProtKB-ARBA"/>
</dbReference>
<keyword evidence="6" id="KW-0812">Transmembrane</keyword>
<dbReference type="GO" id="GO:0016020">
    <property type="term" value="C:membrane"/>
    <property type="evidence" value="ECO:0007669"/>
    <property type="project" value="UniProtKB-SubCell"/>
</dbReference>
<keyword evidence="6" id="KW-1133">Transmembrane helix</keyword>
<keyword evidence="8" id="KW-1185">Reference proteome</keyword>
<evidence type="ECO:0000256" key="3">
    <source>
        <dbReference type="ARBA" id="ARBA00022679"/>
    </source>
</evidence>
<organism evidence="7 8">
    <name type="scientific">Gnathostoma spinigerum</name>
    <dbReference type="NCBI Taxonomy" id="75299"/>
    <lineage>
        <taxon>Eukaryota</taxon>
        <taxon>Metazoa</taxon>
        <taxon>Ecdysozoa</taxon>
        <taxon>Nematoda</taxon>
        <taxon>Chromadorea</taxon>
        <taxon>Rhabditida</taxon>
        <taxon>Spirurina</taxon>
        <taxon>Gnathostomatomorpha</taxon>
        <taxon>Gnathostomatoidea</taxon>
        <taxon>Gnathostomatidae</taxon>
        <taxon>Gnathostoma</taxon>
    </lineage>
</organism>
<comment type="similarity">
    <text evidence="2 5">Belongs to the CDP-alcohol phosphatidyltransferase class-I family.</text>
</comment>
<feature type="transmembrane region" description="Helical" evidence="6">
    <location>
        <begin position="92"/>
        <end position="110"/>
    </location>
</feature>
<evidence type="ECO:0000313" key="8">
    <source>
        <dbReference type="Proteomes" id="UP001608902"/>
    </source>
</evidence>
<dbReference type="EMBL" id="JBGFUD010007446">
    <property type="protein sequence ID" value="MFH4981556.1"/>
    <property type="molecule type" value="Genomic_DNA"/>
</dbReference>
<evidence type="ECO:0000256" key="4">
    <source>
        <dbReference type="ARBA" id="ARBA00023136"/>
    </source>
</evidence>
<dbReference type="InterPro" id="IPR000462">
    <property type="entry name" value="CDP-OH_P_trans"/>
</dbReference>
<comment type="caution">
    <text evidence="7">The sequence shown here is derived from an EMBL/GenBank/DDBJ whole genome shotgun (WGS) entry which is preliminary data.</text>
</comment>
<feature type="transmembrane region" description="Helical" evidence="6">
    <location>
        <begin position="158"/>
        <end position="176"/>
    </location>
</feature>
<dbReference type="PANTHER" id="PTHR10414">
    <property type="entry name" value="ETHANOLAMINEPHOSPHOTRANSFERASE"/>
    <property type="match status" value="1"/>
</dbReference>
<reference evidence="7 8" key="1">
    <citation type="submission" date="2024-08" db="EMBL/GenBank/DDBJ databases">
        <title>Gnathostoma spinigerum genome.</title>
        <authorList>
            <person name="Gonzalez-Bertolin B."/>
            <person name="Monzon S."/>
            <person name="Zaballos A."/>
            <person name="Jimenez P."/>
            <person name="Dekumyoy P."/>
            <person name="Varona S."/>
            <person name="Cuesta I."/>
            <person name="Sumanam S."/>
            <person name="Adisakwattana P."/>
            <person name="Gasser R.B."/>
            <person name="Hernandez-Gonzalez A."/>
            <person name="Young N.D."/>
            <person name="Perteguer M.J."/>
        </authorList>
    </citation>
    <scope>NUCLEOTIDE SEQUENCE [LARGE SCALE GENOMIC DNA]</scope>
    <source>
        <strain evidence="7">AL3</strain>
        <tissue evidence="7">Liver</tissue>
    </source>
</reference>
<accession>A0ABD6EQI4</accession>
<name>A0ABD6EQI4_9BILA</name>
<keyword evidence="4 6" id="KW-0472">Membrane</keyword>
<dbReference type="AlphaFoldDB" id="A0ABD6EQI4"/>
<dbReference type="Gene3D" id="1.20.120.1760">
    <property type="match status" value="1"/>
</dbReference>
<dbReference type="GO" id="GO:0016740">
    <property type="term" value="F:transferase activity"/>
    <property type="evidence" value="ECO:0007669"/>
    <property type="project" value="UniProtKB-KW"/>
</dbReference>
<dbReference type="InterPro" id="IPR014472">
    <property type="entry name" value="CHOPT"/>
</dbReference>
<evidence type="ECO:0000256" key="1">
    <source>
        <dbReference type="ARBA" id="ARBA00004370"/>
    </source>
</evidence>
<evidence type="ECO:0000256" key="5">
    <source>
        <dbReference type="RuleBase" id="RU003750"/>
    </source>
</evidence>